<reference evidence="3" key="1">
    <citation type="submission" date="2021-06" db="EMBL/GenBank/DDBJ databases">
        <title>Vibrio nov. sp., novel gut bacterium isolated from Yellow Sea oyster.</title>
        <authorList>
            <person name="Muhammad N."/>
            <person name="Nguyen T.H."/>
            <person name="Lee Y.-J."/>
            <person name="Ko J."/>
            <person name="Kim S.-G."/>
        </authorList>
    </citation>
    <scope>NUCLEOTIDE SEQUENCE</scope>
    <source>
        <strain evidence="3">OG9-811</strain>
    </source>
</reference>
<dbReference type="KEGG" id="vos:KNV97_06305"/>
<dbReference type="InterPro" id="IPR006059">
    <property type="entry name" value="SBP"/>
</dbReference>
<keyword evidence="1 2" id="KW-0732">Signal</keyword>
<dbReference type="PANTHER" id="PTHR30222">
    <property type="entry name" value="SPERMIDINE/PUTRESCINE-BINDING PERIPLASMIC PROTEIN"/>
    <property type="match status" value="1"/>
</dbReference>
<dbReference type="AlphaFoldDB" id="A0A975UBW4"/>
<feature type="chain" id="PRO_5037240747" evidence="2">
    <location>
        <begin position="19"/>
        <end position="344"/>
    </location>
</feature>
<feature type="signal peptide" evidence="2">
    <location>
        <begin position="1"/>
        <end position="18"/>
    </location>
</feature>
<keyword evidence="4" id="KW-1185">Reference proteome</keyword>
<evidence type="ECO:0000256" key="1">
    <source>
        <dbReference type="ARBA" id="ARBA00022729"/>
    </source>
</evidence>
<dbReference type="EMBL" id="CP076643">
    <property type="protein sequence ID" value="QXO17936.1"/>
    <property type="molecule type" value="Genomic_DNA"/>
</dbReference>
<evidence type="ECO:0000256" key="2">
    <source>
        <dbReference type="SAM" id="SignalP"/>
    </source>
</evidence>
<dbReference type="PANTHER" id="PTHR30222:SF12">
    <property type="entry name" value="NORSPERMIDINE SENSOR"/>
    <property type="match status" value="1"/>
</dbReference>
<proteinExistence type="predicted"/>
<sequence>MTKTLLFALLGLSMPVMGQELNIYLWEDTLSPRVIDAWNQTHDTPLHLYHFDNDDERSLLMLNSVQLPFDVVILDNVSAHIFSRQNEFEDLSELSGRDNNFPRWNQACGTHAIPYFWGYVGIAYRKSKIAAPPTHWSQLVNISDELKGHIGLIYDSVETLLPALYSLAYSPITDSLPELKEAYQVMEAATPKVLTYEYALSYVRSHTQNDDLFMALAYSGDHYALNRFFNNDDWAFTLPQGKPYIWIDCLAINSNSQQKAEARAFLEFLMRPDIAAMNAQDMQSATPNRAAMALMPQQDVHDSSLYLSDAQLDQAIIDHELSPRNLSVRAKIINNVIDLHEAKP</sequence>
<dbReference type="Pfam" id="PF13416">
    <property type="entry name" value="SBP_bac_8"/>
    <property type="match status" value="1"/>
</dbReference>
<organism evidence="3 4">
    <name type="scientific">Vibrio ostreae</name>
    <dbReference type="NCBI Taxonomy" id="2841925"/>
    <lineage>
        <taxon>Bacteria</taxon>
        <taxon>Pseudomonadati</taxon>
        <taxon>Pseudomonadota</taxon>
        <taxon>Gammaproteobacteria</taxon>
        <taxon>Vibrionales</taxon>
        <taxon>Vibrionaceae</taxon>
        <taxon>Vibrio</taxon>
    </lineage>
</organism>
<evidence type="ECO:0000313" key="3">
    <source>
        <dbReference type="EMBL" id="QXO17936.1"/>
    </source>
</evidence>
<dbReference type="Proteomes" id="UP000694232">
    <property type="component" value="Chromosome 1"/>
</dbReference>
<name>A0A975UBW4_9VIBR</name>
<gene>
    <name evidence="3" type="ORF">KNV97_06305</name>
</gene>
<protein>
    <submittedName>
        <fullName evidence="3">Spermidine/putrescine ABC transporter substrate-binding protein</fullName>
    </submittedName>
</protein>
<dbReference type="RefSeq" id="WP_218562750.1">
    <property type="nucleotide sequence ID" value="NZ_CP076643.1"/>
</dbReference>
<dbReference type="CDD" id="cd13590">
    <property type="entry name" value="PBP2_PotD_PotF_like"/>
    <property type="match status" value="1"/>
</dbReference>
<accession>A0A975UBW4</accession>
<evidence type="ECO:0000313" key="4">
    <source>
        <dbReference type="Proteomes" id="UP000694232"/>
    </source>
</evidence>